<name>A0AAD8HBY5_9APIA</name>
<feature type="region of interest" description="Disordered" evidence="10">
    <location>
        <begin position="92"/>
        <end position="112"/>
    </location>
</feature>
<keyword evidence="5" id="KW-0175">Coiled coil</keyword>
<evidence type="ECO:0000256" key="10">
    <source>
        <dbReference type="SAM" id="MobiDB-lite"/>
    </source>
</evidence>
<dbReference type="FunFam" id="1.10.10.60:FF:000168">
    <property type="entry name" value="Telomere repeat-binding factor 1"/>
    <property type="match status" value="1"/>
</dbReference>
<dbReference type="Proteomes" id="UP001237642">
    <property type="component" value="Unassembled WGS sequence"/>
</dbReference>
<proteinExistence type="predicted"/>
<evidence type="ECO:0000256" key="7">
    <source>
        <dbReference type="ARBA" id="ARBA00023163"/>
    </source>
</evidence>
<comment type="subcellular location">
    <subcellularLocation>
        <location evidence="1">Chromosome</location>
    </subcellularLocation>
    <subcellularLocation>
        <location evidence="2">Nucleus</location>
        <location evidence="2">Nucleolus</location>
    </subcellularLocation>
</comment>
<keyword evidence="3" id="KW-0158">Chromosome</keyword>
<evidence type="ECO:0000313" key="13">
    <source>
        <dbReference type="EMBL" id="KAK1363716.1"/>
    </source>
</evidence>
<dbReference type="CDD" id="cd11660">
    <property type="entry name" value="SANT_TRF"/>
    <property type="match status" value="1"/>
</dbReference>
<dbReference type="PROSITE" id="PS50090">
    <property type="entry name" value="MYB_LIKE"/>
    <property type="match status" value="1"/>
</dbReference>
<evidence type="ECO:0000256" key="3">
    <source>
        <dbReference type="ARBA" id="ARBA00022454"/>
    </source>
</evidence>
<evidence type="ECO:0000256" key="2">
    <source>
        <dbReference type="ARBA" id="ARBA00004604"/>
    </source>
</evidence>
<keyword evidence="8" id="KW-0539">Nucleus</keyword>
<dbReference type="SUPFAM" id="SSF46689">
    <property type="entry name" value="Homeodomain-like"/>
    <property type="match status" value="1"/>
</dbReference>
<dbReference type="Gene3D" id="1.10.246.220">
    <property type="match status" value="1"/>
</dbReference>
<feature type="domain" description="Myb-like" evidence="11">
    <location>
        <begin position="1"/>
        <end position="57"/>
    </location>
</feature>
<dbReference type="GO" id="GO:0005694">
    <property type="term" value="C:chromosome"/>
    <property type="evidence" value="ECO:0007669"/>
    <property type="project" value="UniProtKB-SubCell"/>
</dbReference>
<protein>
    <recommendedName>
        <fullName evidence="9">MYB transcription factor</fullName>
    </recommendedName>
</protein>
<reference evidence="13" key="2">
    <citation type="submission" date="2023-05" db="EMBL/GenBank/DDBJ databases">
        <authorList>
            <person name="Schelkunov M.I."/>
        </authorList>
    </citation>
    <scope>NUCLEOTIDE SEQUENCE</scope>
    <source>
        <strain evidence="13">Hsosn_3</strain>
        <tissue evidence="13">Leaf</tissue>
    </source>
</reference>
<evidence type="ECO:0000259" key="11">
    <source>
        <dbReference type="PROSITE" id="PS50090"/>
    </source>
</evidence>
<dbReference type="SMART" id="SM00717">
    <property type="entry name" value="SANT"/>
    <property type="match status" value="1"/>
</dbReference>
<keyword evidence="14" id="KW-1185">Reference proteome</keyword>
<gene>
    <name evidence="13" type="ORF">POM88_039277</name>
</gene>
<dbReference type="InterPro" id="IPR044597">
    <property type="entry name" value="SMH1-6"/>
</dbReference>
<dbReference type="AlphaFoldDB" id="A0AAD8HBY5"/>
<evidence type="ECO:0000256" key="1">
    <source>
        <dbReference type="ARBA" id="ARBA00004286"/>
    </source>
</evidence>
<dbReference type="PANTHER" id="PTHR46267">
    <property type="entry name" value="SINGLE MYB HISTONE 4"/>
    <property type="match status" value="1"/>
</dbReference>
<evidence type="ECO:0000256" key="6">
    <source>
        <dbReference type="ARBA" id="ARBA00023125"/>
    </source>
</evidence>
<evidence type="ECO:0000256" key="4">
    <source>
        <dbReference type="ARBA" id="ARBA00023015"/>
    </source>
</evidence>
<comment type="caution">
    <text evidence="13">The sequence shown here is derived from an EMBL/GenBank/DDBJ whole genome shotgun (WGS) entry which is preliminary data.</text>
</comment>
<dbReference type="PANTHER" id="PTHR46267:SF15">
    <property type="entry name" value="WINGED HELIX-TURN-HELIX TRANSCRIPTION REPRESSOR DNA-BINDING PROTEIN-RELATED"/>
    <property type="match status" value="1"/>
</dbReference>
<organism evidence="13 14">
    <name type="scientific">Heracleum sosnowskyi</name>
    <dbReference type="NCBI Taxonomy" id="360622"/>
    <lineage>
        <taxon>Eukaryota</taxon>
        <taxon>Viridiplantae</taxon>
        <taxon>Streptophyta</taxon>
        <taxon>Embryophyta</taxon>
        <taxon>Tracheophyta</taxon>
        <taxon>Spermatophyta</taxon>
        <taxon>Magnoliopsida</taxon>
        <taxon>eudicotyledons</taxon>
        <taxon>Gunneridae</taxon>
        <taxon>Pentapetalae</taxon>
        <taxon>asterids</taxon>
        <taxon>campanulids</taxon>
        <taxon>Apiales</taxon>
        <taxon>Apiaceae</taxon>
        <taxon>Apioideae</taxon>
        <taxon>apioid superclade</taxon>
        <taxon>Tordylieae</taxon>
        <taxon>Tordyliinae</taxon>
        <taxon>Heracleum</taxon>
    </lineage>
</organism>
<reference evidence="13" key="1">
    <citation type="submission" date="2023-02" db="EMBL/GenBank/DDBJ databases">
        <title>Genome of toxic invasive species Heracleum sosnowskyi carries increased number of genes despite the absence of recent whole-genome duplications.</title>
        <authorList>
            <person name="Schelkunov M."/>
            <person name="Shtratnikova V."/>
            <person name="Makarenko M."/>
            <person name="Klepikova A."/>
            <person name="Omelchenko D."/>
            <person name="Novikova G."/>
            <person name="Obukhova E."/>
            <person name="Bogdanov V."/>
            <person name="Penin A."/>
            <person name="Logacheva M."/>
        </authorList>
    </citation>
    <scope>NUCLEOTIDE SEQUENCE</scope>
    <source>
        <strain evidence="13">Hsosn_3</strain>
        <tissue evidence="13">Leaf</tissue>
    </source>
</reference>
<dbReference type="InterPro" id="IPR017930">
    <property type="entry name" value="Myb_dom"/>
</dbReference>
<dbReference type="PROSITE" id="PS51294">
    <property type="entry name" value="HTH_MYB"/>
    <property type="match status" value="1"/>
</dbReference>
<evidence type="ECO:0000256" key="5">
    <source>
        <dbReference type="ARBA" id="ARBA00023054"/>
    </source>
</evidence>
<feature type="domain" description="HTH myb-type" evidence="12">
    <location>
        <begin position="1"/>
        <end position="61"/>
    </location>
</feature>
<dbReference type="Pfam" id="PF00249">
    <property type="entry name" value="Myb_DNA-binding"/>
    <property type="match status" value="1"/>
</dbReference>
<keyword evidence="6" id="KW-0238">DNA-binding</keyword>
<evidence type="ECO:0000313" key="14">
    <source>
        <dbReference type="Proteomes" id="UP001237642"/>
    </source>
</evidence>
<accession>A0AAD8HBY5</accession>
<keyword evidence="4" id="KW-0805">Transcription regulation</keyword>
<sequence>MSRGRIQWSAEEEAALKDGVTKYGVGKWRTILNDPNFSTALKVRSNVDLKDKWRNINLRKGEGRNSRKHVQKNFKKTNRHHNKYVALTIAQPEALQSSEDGDSDKPTVMHQQSTQTIKFYTRRHKMHQRSPQTIKVYTRRHKMGNTAIAK</sequence>
<dbReference type="InterPro" id="IPR009057">
    <property type="entry name" value="Homeodomain-like_sf"/>
</dbReference>
<dbReference type="GO" id="GO:0003691">
    <property type="term" value="F:double-stranded telomeric DNA binding"/>
    <property type="evidence" value="ECO:0007669"/>
    <property type="project" value="InterPro"/>
</dbReference>
<dbReference type="GO" id="GO:0005730">
    <property type="term" value="C:nucleolus"/>
    <property type="evidence" value="ECO:0007669"/>
    <property type="project" value="UniProtKB-SubCell"/>
</dbReference>
<evidence type="ECO:0000256" key="8">
    <source>
        <dbReference type="ARBA" id="ARBA00023242"/>
    </source>
</evidence>
<dbReference type="InterPro" id="IPR001005">
    <property type="entry name" value="SANT/Myb"/>
</dbReference>
<dbReference type="EMBL" id="JAUIZM010000009">
    <property type="protein sequence ID" value="KAK1363716.1"/>
    <property type="molecule type" value="Genomic_DNA"/>
</dbReference>
<evidence type="ECO:0000259" key="12">
    <source>
        <dbReference type="PROSITE" id="PS51294"/>
    </source>
</evidence>
<keyword evidence="7" id="KW-0804">Transcription</keyword>
<evidence type="ECO:0000256" key="9">
    <source>
        <dbReference type="ARBA" id="ARBA00032813"/>
    </source>
</evidence>